<name>A0ABV2RGH1_BRAJP</name>
<dbReference type="InterPro" id="IPR002559">
    <property type="entry name" value="Transposase_11"/>
</dbReference>
<dbReference type="PANTHER" id="PTHR33408">
    <property type="entry name" value="TRANSPOSASE"/>
    <property type="match status" value="1"/>
</dbReference>
<evidence type="ECO:0000259" key="2">
    <source>
        <dbReference type="Pfam" id="PF05598"/>
    </source>
</evidence>
<evidence type="ECO:0000313" key="5">
    <source>
        <dbReference type="Proteomes" id="UP001549291"/>
    </source>
</evidence>
<dbReference type="EMBL" id="JBEPTQ010000001">
    <property type="protein sequence ID" value="MET4716027.1"/>
    <property type="molecule type" value="Genomic_DNA"/>
</dbReference>
<evidence type="ECO:0000313" key="4">
    <source>
        <dbReference type="EMBL" id="MET4716027.1"/>
    </source>
</evidence>
<organism evidence="4 5">
    <name type="scientific">Bradyrhizobium japonicum</name>
    <dbReference type="NCBI Taxonomy" id="375"/>
    <lineage>
        <taxon>Bacteria</taxon>
        <taxon>Pseudomonadati</taxon>
        <taxon>Pseudomonadota</taxon>
        <taxon>Alphaproteobacteria</taxon>
        <taxon>Hyphomicrobiales</taxon>
        <taxon>Nitrobacteraceae</taxon>
        <taxon>Bradyrhizobium</taxon>
    </lineage>
</organism>
<dbReference type="Proteomes" id="UP001549291">
    <property type="component" value="Unassembled WGS sequence"/>
</dbReference>
<dbReference type="Pfam" id="PF13751">
    <property type="entry name" value="DDE_Tnp_1_6"/>
    <property type="match status" value="1"/>
</dbReference>
<dbReference type="InterPro" id="IPR025668">
    <property type="entry name" value="Tnp_DDE_dom"/>
</dbReference>
<dbReference type="InterPro" id="IPR008490">
    <property type="entry name" value="Transposase_InsH_N"/>
</dbReference>
<proteinExistence type="predicted"/>
<feature type="domain" description="Transposase DDE" evidence="3">
    <location>
        <begin position="349"/>
        <end position="467"/>
    </location>
</feature>
<feature type="domain" description="Transposase IS4-like" evidence="1">
    <location>
        <begin position="171"/>
        <end position="323"/>
    </location>
</feature>
<evidence type="ECO:0000259" key="1">
    <source>
        <dbReference type="Pfam" id="PF01609"/>
    </source>
</evidence>
<comment type="caution">
    <text evidence="4">The sequence shown here is derived from an EMBL/GenBank/DDBJ whole genome shotgun (WGS) entry which is preliminary data.</text>
</comment>
<keyword evidence="5" id="KW-1185">Reference proteome</keyword>
<gene>
    <name evidence="4" type="ORF">ABIF63_000130</name>
</gene>
<accession>A0ABV2RGH1</accession>
<dbReference type="PANTHER" id="PTHR33408:SF2">
    <property type="entry name" value="TRANSPOSASE DDE DOMAIN-CONTAINING PROTEIN"/>
    <property type="match status" value="1"/>
</dbReference>
<feature type="domain" description="Transposase InsH N-terminal" evidence="2">
    <location>
        <begin position="45"/>
        <end position="140"/>
    </location>
</feature>
<evidence type="ECO:0000259" key="3">
    <source>
        <dbReference type="Pfam" id="PF13751"/>
    </source>
</evidence>
<sequence length="478" mass="53443">MTDFVEKGSSCDAEGSVIQSVSVAGLKVMMGHRQVEQAALFYEFSLEKHIPADHLLRSVDRFVDLGEIRRDLAPFYSSIGRPSIDPELMIRMLLIGYCFGIRSERRLCDEVHLNLAYRWFCRLGLDGTVPDHSTFSKNRHGRFRESDLFRRVFESVLRRCIRERLVGGDGFAVDASLIKADATRQKGIEGDKGLPPEVFGRAIDEYLAVLDDAAFGAATEVTPKFVSPSDPAARWTGAHGGQAFFAYSTNYLVDVENAIIVDVEATTAIRQAEVLAAKRMIEGSLERFDLYPSRLLGDSGYGSAEMLGWLGHEHGIEPHVTVFDKSARTDGTFSRHDFTFDHAGDVYRCPDGKVLTTTGALVNDGATMLYVASKRDCDRCALKSRCCPKQASRKVPRSIYEGARDMARQIANSWEGRTSRRLRKKIEMLFAHLKRILKLDRLRLRGPNGARDEFTLAATAQNLRKLAKLIPMQTLKPA</sequence>
<dbReference type="Pfam" id="PF05598">
    <property type="entry name" value="DUF772"/>
    <property type="match status" value="1"/>
</dbReference>
<reference evidence="4 5" key="1">
    <citation type="submission" date="2024-06" db="EMBL/GenBank/DDBJ databases">
        <title>Genomic Encyclopedia of Type Strains, Phase V (KMG-V): Genome sequencing to study the core and pangenomes of soil and plant-associated prokaryotes.</title>
        <authorList>
            <person name="Whitman W."/>
        </authorList>
    </citation>
    <scope>NUCLEOTIDE SEQUENCE [LARGE SCALE GENOMIC DNA]</scope>
    <source>
        <strain evidence="4 5">USDA 160</strain>
    </source>
</reference>
<protein>
    <submittedName>
        <fullName evidence="4">Transposase</fullName>
    </submittedName>
</protein>
<dbReference type="Pfam" id="PF01609">
    <property type="entry name" value="DDE_Tnp_1"/>
    <property type="match status" value="1"/>
</dbReference>